<evidence type="ECO:0000313" key="4">
    <source>
        <dbReference type="EMBL" id="SVB02807.1"/>
    </source>
</evidence>
<organism evidence="4">
    <name type="scientific">marine metagenome</name>
    <dbReference type="NCBI Taxonomy" id="408172"/>
    <lineage>
        <taxon>unclassified sequences</taxon>
        <taxon>metagenomes</taxon>
        <taxon>ecological metagenomes</taxon>
    </lineage>
</organism>
<dbReference type="AlphaFoldDB" id="A0A382AP91"/>
<dbReference type="SMART" id="SM00028">
    <property type="entry name" value="TPR"/>
    <property type="match status" value="7"/>
</dbReference>
<evidence type="ECO:0000256" key="2">
    <source>
        <dbReference type="ARBA" id="ARBA00022803"/>
    </source>
</evidence>
<keyword evidence="2" id="KW-0802">TPR repeat</keyword>
<gene>
    <name evidence="4" type="ORF">METZ01_LOCUS155661</name>
</gene>
<dbReference type="EMBL" id="UINC01026055">
    <property type="protein sequence ID" value="SVB02807.1"/>
    <property type="molecule type" value="Genomic_DNA"/>
</dbReference>
<dbReference type="Gene3D" id="1.25.40.10">
    <property type="entry name" value="Tetratricopeptide repeat domain"/>
    <property type="match status" value="3"/>
</dbReference>
<dbReference type="PROSITE" id="PS50005">
    <property type="entry name" value="TPR"/>
    <property type="match status" value="6"/>
</dbReference>
<feature type="domain" description="Cytochrome c-type biogenesis protein H TPR" evidence="3">
    <location>
        <begin position="238"/>
        <end position="353"/>
    </location>
</feature>
<sequence>MFIKQTKKLLFTGVISLIIWACGSSAEYTTAKMAIQDEEWDKAEEFLFKALEVEPTNAEVMVKIGYHVHAKKEQWVEMNEIFNKALSTDPAAKIDNRPISELVKNYRNMFWAENYNKAVRMYNEYKGSKDKSKLEDAINRFEQTVKIDPSEGQTYSILSTSYYELGDNEKALASAKKAKEIMPEDFQPNMTLGQILSFTGDKENAINYIKKAVEIDPTNSNAVRTLATLYYDLGDKEKSVETFEAAIRTETDKALKANLYFNLGVLNMQLDNFQEAEDSFMFAYDLNPDDTEALVGIAQTFENSEKWRRASKFYRELIAIDPENPEHYKGMARVLIKQGDPEGATRYFEKAKKLGG</sequence>
<evidence type="ECO:0000259" key="3">
    <source>
        <dbReference type="Pfam" id="PF23914"/>
    </source>
</evidence>
<protein>
    <recommendedName>
        <fullName evidence="3">Cytochrome c-type biogenesis protein H TPR domain-containing protein</fullName>
    </recommendedName>
</protein>
<keyword evidence="1" id="KW-0677">Repeat</keyword>
<dbReference type="InterPro" id="IPR056413">
    <property type="entry name" value="TPR_CcmH_CycH"/>
</dbReference>
<dbReference type="Pfam" id="PF13181">
    <property type="entry name" value="TPR_8"/>
    <property type="match status" value="2"/>
</dbReference>
<name>A0A382AP91_9ZZZZ</name>
<dbReference type="InterPro" id="IPR051012">
    <property type="entry name" value="CellSynth/LPSAsmb/PSIAsmb"/>
</dbReference>
<dbReference type="PANTHER" id="PTHR45586">
    <property type="entry name" value="TPR REPEAT-CONTAINING PROTEIN PA4667"/>
    <property type="match status" value="1"/>
</dbReference>
<accession>A0A382AP91</accession>
<reference evidence="4" key="1">
    <citation type="submission" date="2018-05" db="EMBL/GenBank/DDBJ databases">
        <authorList>
            <person name="Lanie J.A."/>
            <person name="Ng W.-L."/>
            <person name="Kazmierczak K.M."/>
            <person name="Andrzejewski T.M."/>
            <person name="Davidsen T.M."/>
            <person name="Wayne K.J."/>
            <person name="Tettelin H."/>
            <person name="Glass J.I."/>
            <person name="Rusch D."/>
            <person name="Podicherti R."/>
            <person name="Tsui H.-C.T."/>
            <person name="Winkler M.E."/>
        </authorList>
    </citation>
    <scope>NUCLEOTIDE SEQUENCE</scope>
</reference>
<proteinExistence type="predicted"/>
<dbReference type="PANTHER" id="PTHR45586:SF1">
    <property type="entry name" value="LIPOPOLYSACCHARIDE ASSEMBLY PROTEIN B"/>
    <property type="match status" value="1"/>
</dbReference>
<dbReference type="Pfam" id="PF23914">
    <property type="entry name" value="TPR_CcmH_CycH"/>
    <property type="match status" value="1"/>
</dbReference>
<dbReference type="InterPro" id="IPR019734">
    <property type="entry name" value="TPR_rpt"/>
</dbReference>
<dbReference type="SUPFAM" id="SSF48452">
    <property type="entry name" value="TPR-like"/>
    <property type="match status" value="2"/>
</dbReference>
<dbReference type="InterPro" id="IPR011990">
    <property type="entry name" value="TPR-like_helical_dom_sf"/>
</dbReference>
<evidence type="ECO:0000256" key="1">
    <source>
        <dbReference type="ARBA" id="ARBA00022737"/>
    </source>
</evidence>